<dbReference type="OrthoDB" id="21502at2759"/>
<protein>
    <submittedName>
        <fullName evidence="4">Squalene-hopene cyclase</fullName>
    </submittedName>
</protein>
<dbReference type="GO" id="GO:0016866">
    <property type="term" value="F:intramolecular transferase activity"/>
    <property type="evidence" value="ECO:0007669"/>
    <property type="project" value="InterPro"/>
</dbReference>
<dbReference type="GO" id="GO:0016104">
    <property type="term" value="P:triterpenoid biosynthetic process"/>
    <property type="evidence" value="ECO:0007669"/>
    <property type="project" value="InterPro"/>
</dbReference>
<dbReference type="InterPro" id="IPR032696">
    <property type="entry name" value="SQ_cyclase_C"/>
</dbReference>
<comment type="caution">
    <text evidence="4">The sequence shown here is derived from an EMBL/GenBank/DDBJ whole genome shotgun (WGS) entry which is preliminary data.</text>
</comment>
<dbReference type="PANTHER" id="PTHR11764">
    <property type="entry name" value="TERPENE CYCLASE/MUTASE FAMILY MEMBER"/>
    <property type="match status" value="1"/>
</dbReference>
<dbReference type="Pfam" id="PF13243">
    <property type="entry name" value="SQHop_cyclase_C"/>
    <property type="match status" value="1"/>
</dbReference>
<dbReference type="InterPro" id="IPR032697">
    <property type="entry name" value="SQ_cyclase_N"/>
</dbReference>
<reference evidence="4 5" key="1">
    <citation type="journal article" date="2018" name="Sci. Rep.">
        <title>Genomic signatures of local adaptation to the degree of environmental predictability in rotifers.</title>
        <authorList>
            <person name="Franch-Gras L."/>
            <person name="Hahn C."/>
            <person name="Garcia-Roger E.M."/>
            <person name="Carmona M.J."/>
            <person name="Serra M."/>
            <person name="Gomez A."/>
        </authorList>
    </citation>
    <scope>NUCLEOTIDE SEQUENCE [LARGE SCALE GENOMIC DNA]</scope>
    <source>
        <strain evidence="4">HYR1</strain>
    </source>
</reference>
<organism evidence="4 5">
    <name type="scientific">Brachionus plicatilis</name>
    <name type="common">Marine rotifer</name>
    <name type="synonym">Brachionus muelleri</name>
    <dbReference type="NCBI Taxonomy" id="10195"/>
    <lineage>
        <taxon>Eukaryota</taxon>
        <taxon>Metazoa</taxon>
        <taxon>Spiralia</taxon>
        <taxon>Gnathifera</taxon>
        <taxon>Rotifera</taxon>
        <taxon>Eurotatoria</taxon>
        <taxon>Monogononta</taxon>
        <taxon>Pseudotrocha</taxon>
        <taxon>Ploima</taxon>
        <taxon>Brachionidae</taxon>
        <taxon>Brachionus</taxon>
    </lineage>
</organism>
<evidence type="ECO:0000313" key="4">
    <source>
        <dbReference type="EMBL" id="RNA09807.1"/>
    </source>
</evidence>
<dbReference type="STRING" id="10195.A0A3M7QEE6"/>
<dbReference type="NCBIfam" id="TIGR04277">
    <property type="entry name" value="squa_tetra_cyc"/>
    <property type="match status" value="1"/>
</dbReference>
<dbReference type="Pfam" id="PF13249">
    <property type="entry name" value="SQHop_cyclase_N"/>
    <property type="match status" value="1"/>
</dbReference>
<dbReference type="AlphaFoldDB" id="A0A3M7QEE6"/>
<gene>
    <name evidence="4" type="ORF">BpHYR1_010022</name>
</gene>
<dbReference type="PANTHER" id="PTHR11764:SF82">
    <property type="entry name" value="TERPENE CYCLASE_MUTASE FAMILY MEMBER"/>
    <property type="match status" value="1"/>
</dbReference>
<keyword evidence="1" id="KW-0677">Repeat</keyword>
<keyword evidence="5" id="KW-1185">Reference proteome</keyword>
<dbReference type="Proteomes" id="UP000276133">
    <property type="component" value="Unassembled WGS sequence"/>
</dbReference>
<accession>A0A3M7QEE6</accession>
<evidence type="ECO:0000313" key="5">
    <source>
        <dbReference type="Proteomes" id="UP000276133"/>
    </source>
</evidence>
<evidence type="ECO:0000259" key="3">
    <source>
        <dbReference type="Pfam" id="PF13249"/>
    </source>
</evidence>
<dbReference type="SUPFAM" id="SSF48239">
    <property type="entry name" value="Terpenoid cyclases/Protein prenyltransferases"/>
    <property type="match status" value="2"/>
</dbReference>
<feature type="domain" description="Squalene cyclase N-terminal" evidence="3">
    <location>
        <begin position="10"/>
        <end position="226"/>
    </location>
</feature>
<feature type="domain" description="Squalene cyclase C-terminal" evidence="2">
    <location>
        <begin position="328"/>
        <end position="602"/>
    </location>
</feature>
<dbReference type="InterPro" id="IPR008930">
    <property type="entry name" value="Terpenoid_cyclase/PrenylTrfase"/>
</dbReference>
<evidence type="ECO:0000256" key="1">
    <source>
        <dbReference type="ARBA" id="ARBA00022737"/>
    </source>
</evidence>
<name>A0A3M7QEE6_BRAPC</name>
<dbReference type="InterPro" id="IPR026370">
    <property type="entry name" value="Tetrahymanol_synth_THC1"/>
</dbReference>
<dbReference type="Gene3D" id="1.50.10.20">
    <property type="match status" value="2"/>
</dbReference>
<sequence length="605" mass="69578">MNTLDKVLESVKQYVWKTQKDSTYWLYAPYLGSFFISQYYLVLNLLDATHQSKLNAKKLSQILLQSQRKDGGWYQVPDPNNESSHLDATIFNYWFLKASESLPADSEVMTKAKEFILNQGGLQSASHMTKIWLCLFGQYEWSELASIPLFAFRNDNIYKYSFVQNWVAQWVYPHILPIAYLRNFNYQKCLGKNFDVQELNGPNFTPIQDHSKDKKSYDWSVKNLVEKIHLMRRPQGTYGAYSVSTLFTLIVLKDYQQFDENINENLFKKSIDFIEELYLNSETSSYLGVLDDGRWWDTLLITMGLLECDEERNKLEPSVENFLKNAVQECGGIPYGLDFEYAPDTDDTGIMALILAKYYSQKYPNEIRKANEWLISMQNNDGGFGAFAKGNYESTLIKLFAGKFQNSAEIFDASSVDVTAHILEGWAESGYTLKDKHVQMAIQYLKNQQTSFGAWEGRWGVNYIYAVGSVVPAMAKIEGIELMNEKWILKSIDWLVKCQNLDGGFGESTQSYVNKEWIGRGQSTASQTAWAILALIEAERAGYSTNGSLKKAVDYLVNIFCWDEQRWFDSSSVGTGHRRLLYMQYPVYSIAWPMIALGRYKNLGK</sequence>
<dbReference type="GO" id="GO:0005811">
    <property type="term" value="C:lipid droplet"/>
    <property type="evidence" value="ECO:0007669"/>
    <property type="project" value="InterPro"/>
</dbReference>
<dbReference type="EMBL" id="REGN01006367">
    <property type="protein sequence ID" value="RNA09807.1"/>
    <property type="molecule type" value="Genomic_DNA"/>
</dbReference>
<proteinExistence type="predicted"/>
<evidence type="ECO:0000259" key="2">
    <source>
        <dbReference type="Pfam" id="PF13243"/>
    </source>
</evidence>
<dbReference type="InterPro" id="IPR018333">
    <property type="entry name" value="Squalene_cyclase"/>
</dbReference>